<feature type="region of interest" description="Disordered" evidence="1">
    <location>
        <begin position="392"/>
        <end position="411"/>
    </location>
</feature>
<feature type="region of interest" description="Disordered" evidence="1">
    <location>
        <begin position="281"/>
        <end position="347"/>
    </location>
</feature>
<accession>A0A4S4D7W7</accession>
<keyword evidence="3" id="KW-1185">Reference proteome</keyword>
<evidence type="ECO:0000313" key="3">
    <source>
        <dbReference type="Proteomes" id="UP000306102"/>
    </source>
</evidence>
<evidence type="ECO:0000313" key="2">
    <source>
        <dbReference type="EMBL" id="THF98531.1"/>
    </source>
</evidence>
<reference evidence="2 3" key="1">
    <citation type="journal article" date="2018" name="Proc. Natl. Acad. Sci. U.S.A.">
        <title>Draft genome sequence of Camellia sinensis var. sinensis provides insights into the evolution of the tea genome and tea quality.</title>
        <authorList>
            <person name="Wei C."/>
            <person name="Yang H."/>
            <person name="Wang S."/>
            <person name="Zhao J."/>
            <person name="Liu C."/>
            <person name="Gao L."/>
            <person name="Xia E."/>
            <person name="Lu Y."/>
            <person name="Tai Y."/>
            <person name="She G."/>
            <person name="Sun J."/>
            <person name="Cao H."/>
            <person name="Tong W."/>
            <person name="Gao Q."/>
            <person name="Li Y."/>
            <person name="Deng W."/>
            <person name="Jiang X."/>
            <person name="Wang W."/>
            <person name="Chen Q."/>
            <person name="Zhang S."/>
            <person name="Li H."/>
            <person name="Wu J."/>
            <person name="Wang P."/>
            <person name="Li P."/>
            <person name="Shi C."/>
            <person name="Zheng F."/>
            <person name="Jian J."/>
            <person name="Huang B."/>
            <person name="Shan D."/>
            <person name="Shi M."/>
            <person name="Fang C."/>
            <person name="Yue Y."/>
            <person name="Li F."/>
            <person name="Li D."/>
            <person name="Wei S."/>
            <person name="Han B."/>
            <person name="Jiang C."/>
            <person name="Yin Y."/>
            <person name="Xia T."/>
            <person name="Zhang Z."/>
            <person name="Bennetzen J.L."/>
            <person name="Zhao S."/>
            <person name="Wan X."/>
        </authorList>
    </citation>
    <scope>NUCLEOTIDE SEQUENCE [LARGE SCALE GENOMIC DNA]</scope>
    <source>
        <strain evidence="3">cv. Shuchazao</strain>
        <tissue evidence="2">Leaf</tissue>
    </source>
</reference>
<name>A0A4S4D7W7_CAMSN</name>
<feature type="compositionally biased region" description="Polar residues" evidence="1">
    <location>
        <begin position="298"/>
        <end position="320"/>
    </location>
</feature>
<proteinExistence type="predicted"/>
<organism evidence="2 3">
    <name type="scientific">Camellia sinensis var. sinensis</name>
    <name type="common">China tea</name>
    <dbReference type="NCBI Taxonomy" id="542762"/>
    <lineage>
        <taxon>Eukaryota</taxon>
        <taxon>Viridiplantae</taxon>
        <taxon>Streptophyta</taxon>
        <taxon>Embryophyta</taxon>
        <taxon>Tracheophyta</taxon>
        <taxon>Spermatophyta</taxon>
        <taxon>Magnoliopsida</taxon>
        <taxon>eudicotyledons</taxon>
        <taxon>Gunneridae</taxon>
        <taxon>Pentapetalae</taxon>
        <taxon>asterids</taxon>
        <taxon>Ericales</taxon>
        <taxon>Theaceae</taxon>
        <taxon>Camellia</taxon>
    </lineage>
</organism>
<dbReference type="AlphaFoldDB" id="A0A4S4D7W7"/>
<evidence type="ECO:0000256" key="1">
    <source>
        <dbReference type="SAM" id="MobiDB-lite"/>
    </source>
</evidence>
<feature type="region of interest" description="Disordered" evidence="1">
    <location>
        <begin position="1"/>
        <end position="34"/>
    </location>
</feature>
<dbReference type="EMBL" id="SDRB02012185">
    <property type="protein sequence ID" value="THF98531.1"/>
    <property type="molecule type" value="Genomic_DNA"/>
</dbReference>
<feature type="compositionally biased region" description="Gly residues" evidence="1">
    <location>
        <begin position="25"/>
        <end position="34"/>
    </location>
</feature>
<dbReference type="InterPro" id="IPR053234">
    <property type="entry name" value="RPM1_Interactor"/>
</dbReference>
<comment type="caution">
    <text evidence="2">The sequence shown here is derived from an EMBL/GenBank/DDBJ whole genome shotgun (WGS) entry which is preliminary data.</text>
</comment>
<gene>
    <name evidence="2" type="ORF">TEA_014078</name>
</gene>
<protein>
    <submittedName>
        <fullName evidence="2">Uncharacterized protein</fullName>
    </submittedName>
</protein>
<sequence>MDSMPVVFDISSDEECWGERRGGGEDGGVVGGGGDDVSWISELLEKFDREEDNSDDVVVVGEVVLNPRTRSKSSDDDCVVLDGNPDKPDVIENNVDDDSDDLQIVGQKGQIACRDYPHPRHLCAKFPFTSTPHERQCHQCHCYVCDSLAPCVYWGNGTSSNDHCHATDKVESWKLLRCIFKDGEKAPLPMGLPQTTQVPPLALMQPDSLAQNQDFSPTTIPSCSTSADFGIPNQQSLYGLSRSKFHSHLVSQKLPSTRNNIIRRDRRHNLGNLGPQVINSHANFKRTGSGSGSAGDALTTNRSGYHLSNNNHVAQNSRNPSPMAASYDENPTRWQDFPNRMTSDSNVYQAPSLQNTGRVLMNSVPSQPQVSSPPNIGSSFVNSVSSLQATSQPNMGSNFVNSVPPQQPVSPQPNMGSNFVNSVPQPLVSPQPNMGSNFVNSVPQLLLSPQPNMGSNFINSVPQPLVSPQPNMGCSFVHPVPSQAQVYSQVGFQQGNGAQIALDSTFSDVNTSWVGSTGQSNQLSLADNSEIQSVRPTYHPPLVTEFDPQIPISTNPSSPDFQFENWVLENQPVSGDLENSVPSGLNVYSPEHIPLDAGISLTQMDMTDDGDRESICRCLRSTQNSVCFFSRSSPNQYQNKSGFCPLRFMGYAFGRNMAPDLTRSSETARSGVVASLLFLLRFDSGNSADSLSLSLSLSL</sequence>
<dbReference type="PANTHER" id="PTHR33443:SF35">
    <property type="entry name" value="VQ DOMAIN-CONTAINING PROTEIN"/>
    <property type="match status" value="1"/>
</dbReference>
<dbReference type="Proteomes" id="UP000306102">
    <property type="component" value="Unassembled WGS sequence"/>
</dbReference>
<dbReference type="PANTHER" id="PTHR33443">
    <property type="entry name" value="ZGC:112980"/>
    <property type="match status" value="1"/>
</dbReference>